<organism evidence="1">
    <name type="scientific">uncultured Acetobacteraceae bacterium</name>
    <dbReference type="NCBI Taxonomy" id="169975"/>
    <lineage>
        <taxon>Bacteria</taxon>
        <taxon>Pseudomonadati</taxon>
        <taxon>Pseudomonadota</taxon>
        <taxon>Alphaproteobacteria</taxon>
        <taxon>Acetobacterales</taxon>
        <taxon>Acetobacteraceae</taxon>
        <taxon>environmental samples</taxon>
    </lineage>
</organism>
<sequence length="113" mass="12115">MTAYGTFALRMSEHLSLEPAILGGMIVLTADDALRLPDAGEESGIHVAGVDAFEPSEVSNGTFVQPSMGHGIDFSYEDEVRGTVDALHSCAAARALIESRRHPGLHFEVVFDE</sequence>
<dbReference type="EMBL" id="CADCTG010000030">
    <property type="protein sequence ID" value="CAA9214487.1"/>
    <property type="molecule type" value="Genomic_DNA"/>
</dbReference>
<gene>
    <name evidence="1" type="ORF">AVDCRST_MAG08-271</name>
</gene>
<evidence type="ECO:0000313" key="1">
    <source>
        <dbReference type="EMBL" id="CAA9214487.1"/>
    </source>
</evidence>
<name>A0A6J4H708_9PROT</name>
<reference evidence="1" key="1">
    <citation type="submission" date="2020-02" db="EMBL/GenBank/DDBJ databases">
        <authorList>
            <person name="Meier V. D."/>
        </authorList>
    </citation>
    <scope>NUCLEOTIDE SEQUENCE</scope>
    <source>
        <strain evidence="1">AVDCRST_MAG08</strain>
    </source>
</reference>
<accession>A0A6J4H708</accession>
<protein>
    <submittedName>
        <fullName evidence="1">Uncharacterized protein</fullName>
    </submittedName>
</protein>
<proteinExistence type="predicted"/>
<dbReference type="AlphaFoldDB" id="A0A6J4H708"/>